<dbReference type="EMBL" id="CP007029">
    <property type="protein sequence ID" value="AHF00069.1"/>
    <property type="molecule type" value="Genomic_DNA"/>
</dbReference>
<dbReference type="HOGENOM" id="CLU_808770_0_0_6"/>
<evidence type="ECO:0000313" key="2">
    <source>
        <dbReference type="Proteomes" id="UP000005289"/>
    </source>
</evidence>
<dbReference type="Proteomes" id="UP000005289">
    <property type="component" value="Chromosome"/>
</dbReference>
<evidence type="ECO:0000313" key="1">
    <source>
        <dbReference type="EMBL" id="AHF00069.1"/>
    </source>
</evidence>
<keyword evidence="2" id="KW-1185">Reference proteome</keyword>
<accession>W0DSV5</accession>
<protein>
    <submittedName>
        <fullName evidence="1">Uncharacterized protein</fullName>
    </submittedName>
</protein>
<proteinExistence type="predicted"/>
<reference evidence="1 2" key="1">
    <citation type="submission" date="2013-12" db="EMBL/GenBank/DDBJ databases">
        <authorList>
            <consortium name="DOE Joint Genome Institute"/>
            <person name="Muyzer G."/>
            <person name="Huntemann M."/>
            <person name="Han J."/>
            <person name="Chen A."/>
            <person name="Kyrpides N."/>
            <person name="Mavromatis K."/>
            <person name="Markowitz V."/>
            <person name="Palaniappan K."/>
            <person name="Ivanova N."/>
            <person name="Schaumberg A."/>
            <person name="Pati A."/>
            <person name="Liolios K."/>
            <person name="Nordberg H.P."/>
            <person name="Cantor M.N."/>
            <person name="Hua S.X."/>
            <person name="Woyke T."/>
        </authorList>
    </citation>
    <scope>NUCLEOTIDE SEQUENCE [LARGE SCALE GENOMIC DNA]</scope>
    <source>
        <strain evidence="1 2">ARh 1</strain>
    </source>
</reference>
<dbReference type="KEGG" id="tti:THITH_08455"/>
<dbReference type="AlphaFoldDB" id="W0DSV5"/>
<organism evidence="1 2">
    <name type="scientific">Thioalkalivibrio paradoxus ARh 1</name>
    <dbReference type="NCBI Taxonomy" id="713585"/>
    <lineage>
        <taxon>Bacteria</taxon>
        <taxon>Pseudomonadati</taxon>
        <taxon>Pseudomonadota</taxon>
        <taxon>Gammaproteobacteria</taxon>
        <taxon>Chromatiales</taxon>
        <taxon>Ectothiorhodospiraceae</taxon>
        <taxon>Thioalkalivibrio</taxon>
    </lineage>
</organism>
<gene>
    <name evidence="1" type="ORF">THITH_08455</name>
</gene>
<name>W0DSV5_9GAMM</name>
<sequence length="343" mass="38873">MVLPDTGASLLPEFDQCRFLAGGVGSERPQPLDAKRLEALFELLEQTGIGAMVAAHLRRYRLEGTGPGVASLEFFEVAREGGPAAAYFETGQLHLNASLLAGLDAADREARNRSYTAASFLVHEGIHAIAHHLYLTGRFPIYRSDTKVNEALAYFVQGLYLDAVREREPDYREVEAVPAWDACTTQIVRILTRLGVTRDTPLDDVYDLLAEMQLEADDTTAVRVARLWQYYQFIVDSDETSRLWALAESDPRPLAVVRSLTRMIAADVERRHCNFDRTFEFMTNRIILYAHYPDTPPGVPGCQYFVDFVEALREDDETSVVLREQIDRWLQEREREASRRADP</sequence>